<organism evidence="1 2">
    <name type="scientific">Streptomyces yaizuensis</name>
    <dbReference type="NCBI Taxonomy" id="2989713"/>
    <lineage>
        <taxon>Bacteria</taxon>
        <taxon>Bacillati</taxon>
        <taxon>Actinomycetota</taxon>
        <taxon>Actinomycetes</taxon>
        <taxon>Kitasatosporales</taxon>
        <taxon>Streptomycetaceae</taxon>
        <taxon>Streptomyces</taxon>
    </lineage>
</organism>
<proteinExistence type="predicted"/>
<dbReference type="Proteomes" id="UP001291653">
    <property type="component" value="Unassembled WGS sequence"/>
</dbReference>
<dbReference type="SUPFAM" id="SSF48452">
    <property type="entry name" value="TPR-like"/>
    <property type="match status" value="1"/>
</dbReference>
<reference evidence="1 2" key="1">
    <citation type="submission" date="2022-10" db="EMBL/GenBank/DDBJ databases">
        <title>Draft genome sequence of Streptomyces sp. YSPA8.</title>
        <authorList>
            <person name="Moriuchi R."/>
            <person name="Dohra H."/>
            <person name="Yamamura H."/>
            <person name="Kodani S."/>
        </authorList>
    </citation>
    <scope>NUCLEOTIDE SEQUENCE [LARGE SCALE GENOMIC DNA]</scope>
    <source>
        <strain evidence="1 2">YSPA8</strain>
    </source>
</reference>
<protein>
    <recommendedName>
        <fullName evidence="3">Tetratricopeptide repeat protein</fullName>
    </recommendedName>
</protein>
<name>A0ABQ5NZK3_9ACTN</name>
<dbReference type="RefSeq" id="WP_323447841.1">
    <property type="nucleotide sequence ID" value="NZ_BSBI01000006.1"/>
</dbReference>
<keyword evidence="2" id="KW-1185">Reference proteome</keyword>
<comment type="caution">
    <text evidence="1">The sequence shown here is derived from an EMBL/GenBank/DDBJ whole genome shotgun (WGS) entry which is preliminary data.</text>
</comment>
<accession>A0ABQ5NZK3</accession>
<dbReference type="InterPro" id="IPR011990">
    <property type="entry name" value="TPR-like_helical_dom_sf"/>
</dbReference>
<evidence type="ECO:0008006" key="3">
    <source>
        <dbReference type="Google" id="ProtNLM"/>
    </source>
</evidence>
<sequence length="136" mass="14637">MSGVFSFSEAKQWAYTGTTLLTVGGREQIQSAVAASHRAVDLYRAGPEEERSPGDVRAAHLDLATAYLTSGEVEGAGTELSEVLDADGHTASITIRLRKLAALLGSGPYRDAQPVVDLREHIHEVTVRPTRPTEPR</sequence>
<evidence type="ECO:0000313" key="1">
    <source>
        <dbReference type="EMBL" id="GLF95787.1"/>
    </source>
</evidence>
<gene>
    <name evidence="1" type="ORF">SYYSPA8_15840</name>
</gene>
<evidence type="ECO:0000313" key="2">
    <source>
        <dbReference type="Proteomes" id="UP001291653"/>
    </source>
</evidence>
<dbReference type="EMBL" id="BSBI01000006">
    <property type="protein sequence ID" value="GLF95787.1"/>
    <property type="molecule type" value="Genomic_DNA"/>
</dbReference>